<sequence>MSSPDAPLMPVLLEFLAVSGIDGDDADARSGTLEHQLETGDIRTPDDLFAKARYLQRCGQVDPALIPMAALDTLVAGVVRLFGPSLTTPSLSTAAIVTPQAG</sequence>
<dbReference type="EMBL" id="RXMA01000027">
    <property type="protein sequence ID" value="RTR16182.1"/>
    <property type="molecule type" value="Genomic_DNA"/>
</dbReference>
<protein>
    <submittedName>
        <fullName evidence="1">Uncharacterized protein</fullName>
    </submittedName>
</protein>
<dbReference type="Proteomes" id="UP000277007">
    <property type="component" value="Unassembled WGS sequence"/>
</dbReference>
<accession>A0A431VBZ9</accession>
<dbReference type="OrthoDB" id="7306095at2"/>
<evidence type="ECO:0000313" key="1">
    <source>
        <dbReference type="EMBL" id="RTR16182.1"/>
    </source>
</evidence>
<dbReference type="RefSeq" id="WP_126619335.1">
    <property type="nucleotide sequence ID" value="NZ_JBHUCY010000066.1"/>
</dbReference>
<keyword evidence="2" id="KW-1185">Reference proteome</keyword>
<gene>
    <name evidence="1" type="ORF">EJ903_21555</name>
</gene>
<reference evidence="1 2" key="1">
    <citation type="submission" date="2018-12" db="EMBL/GenBank/DDBJ databases">
        <authorList>
            <person name="Yang Y."/>
        </authorList>
    </citation>
    <scope>NUCLEOTIDE SEQUENCE [LARGE SCALE GENOMIC DNA]</scope>
    <source>
        <strain evidence="1 2">L-25-5w-1</strain>
    </source>
</reference>
<evidence type="ECO:0000313" key="2">
    <source>
        <dbReference type="Proteomes" id="UP000277007"/>
    </source>
</evidence>
<proteinExistence type="predicted"/>
<comment type="caution">
    <text evidence="1">The sequence shown here is derived from an EMBL/GenBank/DDBJ whole genome shotgun (WGS) entry which is preliminary data.</text>
</comment>
<dbReference type="AlphaFoldDB" id="A0A431VBZ9"/>
<name>A0A431VBZ9_9PROT</name>
<organism evidence="1 2">
    <name type="scientific">Azospirillum griseum</name>
    <dbReference type="NCBI Taxonomy" id="2496639"/>
    <lineage>
        <taxon>Bacteria</taxon>
        <taxon>Pseudomonadati</taxon>
        <taxon>Pseudomonadota</taxon>
        <taxon>Alphaproteobacteria</taxon>
        <taxon>Rhodospirillales</taxon>
        <taxon>Azospirillaceae</taxon>
        <taxon>Azospirillum</taxon>
    </lineage>
</organism>